<dbReference type="InterPro" id="IPR051797">
    <property type="entry name" value="TrmB-like"/>
</dbReference>
<dbReference type="PANTHER" id="PTHR34293:SF1">
    <property type="entry name" value="HTH-TYPE TRANSCRIPTIONAL REGULATOR TRMBL2"/>
    <property type="match status" value="1"/>
</dbReference>
<feature type="domain" description="Transcription regulator TrmB N-terminal" evidence="1">
    <location>
        <begin position="15"/>
        <end position="82"/>
    </location>
</feature>
<gene>
    <name evidence="2" type="ORF">ASZ90_011296</name>
</gene>
<reference evidence="2" key="1">
    <citation type="journal article" date="2015" name="Proc. Natl. Acad. Sci. U.S.A.">
        <title>Networks of energetic and metabolic interactions define dynamics in microbial communities.</title>
        <authorList>
            <person name="Embree M."/>
            <person name="Liu J.K."/>
            <person name="Al-Bassam M.M."/>
            <person name="Zengler K."/>
        </authorList>
    </citation>
    <scope>NUCLEOTIDE SEQUENCE</scope>
</reference>
<dbReference type="Pfam" id="PF01978">
    <property type="entry name" value="TrmB"/>
    <property type="match status" value="1"/>
</dbReference>
<dbReference type="InterPro" id="IPR002831">
    <property type="entry name" value="Tscrpt_reg_TrmB_N"/>
</dbReference>
<accession>A0A0W8FDW2</accession>
<dbReference type="EMBL" id="LNQE01001337">
    <property type="protein sequence ID" value="KUG18993.1"/>
    <property type="molecule type" value="Genomic_DNA"/>
</dbReference>
<dbReference type="AlphaFoldDB" id="A0A0W8FDW2"/>
<dbReference type="InterPro" id="IPR036390">
    <property type="entry name" value="WH_DNA-bd_sf"/>
</dbReference>
<dbReference type="PANTHER" id="PTHR34293">
    <property type="entry name" value="HTH-TYPE TRANSCRIPTIONAL REGULATOR TRMBL2"/>
    <property type="match status" value="1"/>
</dbReference>
<proteinExistence type="predicted"/>
<dbReference type="InterPro" id="IPR036388">
    <property type="entry name" value="WH-like_DNA-bd_sf"/>
</dbReference>
<protein>
    <submittedName>
        <fullName evidence="2">Transcriptional regulator, trmb family</fullName>
    </submittedName>
</protein>
<comment type="caution">
    <text evidence="2">The sequence shown here is derived from an EMBL/GenBank/DDBJ whole genome shotgun (WGS) entry which is preliminary data.</text>
</comment>
<name>A0A0W8FDW2_9ZZZZ</name>
<dbReference type="SUPFAM" id="SSF46785">
    <property type="entry name" value="Winged helix' DNA-binding domain"/>
    <property type="match status" value="1"/>
</dbReference>
<evidence type="ECO:0000259" key="1">
    <source>
        <dbReference type="Pfam" id="PF01978"/>
    </source>
</evidence>
<organism evidence="2">
    <name type="scientific">hydrocarbon metagenome</name>
    <dbReference type="NCBI Taxonomy" id="938273"/>
    <lineage>
        <taxon>unclassified sequences</taxon>
        <taxon>metagenomes</taxon>
        <taxon>ecological metagenomes</taxon>
    </lineage>
</organism>
<sequence>MSGVPDVPAHLIESLKSLGLTKYEALVYIGLLKVAGATATELHEISGVPRASVYPVLDRLIQKSLVSVSHATPKRFDAIPPEEGIADLMRRIEADARAATTALGQIYRERMEGHRGDQELIWSIYGQKNIETRLGEFLRRPERSVEILASWYLLESTVLGLLAPLRGSVEIEIVTDDWQGDIPSDMAVHVHRIIPKKPLPKEHAGVFLVDESRVFVWLGSGDAPCALTSESPGFVQFFRRYLDNIREWASSAHQ</sequence>
<evidence type="ECO:0000313" key="2">
    <source>
        <dbReference type="EMBL" id="KUG18993.1"/>
    </source>
</evidence>
<dbReference type="Gene3D" id="1.10.10.10">
    <property type="entry name" value="Winged helix-like DNA-binding domain superfamily/Winged helix DNA-binding domain"/>
    <property type="match status" value="1"/>
</dbReference>